<reference evidence="14 15" key="1">
    <citation type="submission" date="2024-03" db="EMBL/GenBank/DDBJ databases">
        <title>Community enrichment and isolation of bacterial strains for fucoidan degradation.</title>
        <authorList>
            <person name="Sichert A."/>
        </authorList>
    </citation>
    <scope>NUCLEOTIDE SEQUENCE [LARGE SCALE GENOMIC DNA]</scope>
    <source>
        <strain evidence="14 15">AS12</strain>
    </source>
</reference>
<dbReference type="InterPro" id="IPR050087">
    <property type="entry name" value="AON_synthase_class-II"/>
</dbReference>
<evidence type="ECO:0000256" key="8">
    <source>
        <dbReference type="ARBA" id="ARBA00022898"/>
    </source>
</evidence>
<comment type="subunit">
    <text evidence="4">Homodimer.</text>
</comment>
<evidence type="ECO:0000256" key="10">
    <source>
        <dbReference type="ARBA" id="ARBA00033381"/>
    </source>
</evidence>
<evidence type="ECO:0000256" key="11">
    <source>
        <dbReference type="ARBA" id="ARBA00047715"/>
    </source>
</evidence>
<keyword evidence="7" id="KW-0093">Biotin biosynthesis</keyword>
<protein>
    <recommendedName>
        <fullName evidence="5">8-amino-7-oxononanoate synthase</fullName>
        <ecNumber evidence="5">2.3.1.47</ecNumber>
    </recommendedName>
    <alternativeName>
        <fullName evidence="9">7-keto-8-amino-pelargonic acid synthase</fullName>
    </alternativeName>
    <alternativeName>
        <fullName evidence="10">8-amino-7-ketopelargonate synthase</fullName>
    </alternativeName>
</protein>
<dbReference type="SUPFAM" id="SSF53383">
    <property type="entry name" value="PLP-dependent transferases"/>
    <property type="match status" value="1"/>
</dbReference>
<name>A0ABU9SS10_9ALTE</name>
<evidence type="ECO:0000256" key="7">
    <source>
        <dbReference type="ARBA" id="ARBA00022756"/>
    </source>
</evidence>
<dbReference type="InterPro" id="IPR015424">
    <property type="entry name" value="PyrdxlP-dep_Trfase"/>
</dbReference>
<dbReference type="PANTHER" id="PTHR13693:SF100">
    <property type="entry name" value="8-AMINO-7-OXONONANOATE SYNTHASE"/>
    <property type="match status" value="1"/>
</dbReference>
<keyword evidence="15" id="KW-1185">Reference proteome</keyword>
<dbReference type="PROSITE" id="PS00599">
    <property type="entry name" value="AA_TRANSFER_CLASS_2"/>
    <property type="match status" value="1"/>
</dbReference>
<evidence type="ECO:0000256" key="12">
    <source>
        <dbReference type="RuleBase" id="RU003693"/>
    </source>
</evidence>
<dbReference type="EC" id="2.3.1.47" evidence="5"/>
<dbReference type="Proteomes" id="UP001461163">
    <property type="component" value="Unassembled WGS sequence"/>
</dbReference>
<dbReference type="Gene3D" id="3.90.1150.10">
    <property type="entry name" value="Aspartate Aminotransferase, domain 1"/>
    <property type="match status" value="1"/>
</dbReference>
<evidence type="ECO:0000256" key="1">
    <source>
        <dbReference type="ARBA" id="ARBA00001933"/>
    </source>
</evidence>
<dbReference type="InterPro" id="IPR015421">
    <property type="entry name" value="PyrdxlP-dep_Trfase_major"/>
</dbReference>
<comment type="caution">
    <text evidence="14">The sequence shown here is derived from an EMBL/GenBank/DDBJ whole genome shotgun (WGS) entry which is preliminary data.</text>
</comment>
<dbReference type="PANTHER" id="PTHR13693">
    <property type="entry name" value="CLASS II AMINOTRANSFERASE/8-AMINO-7-OXONONANOATE SYNTHASE"/>
    <property type="match status" value="1"/>
</dbReference>
<dbReference type="InterPro" id="IPR015422">
    <property type="entry name" value="PyrdxlP-dep_Trfase_small"/>
</dbReference>
<dbReference type="GO" id="GO:0008710">
    <property type="term" value="F:8-amino-7-oxononanoate synthase activity"/>
    <property type="evidence" value="ECO:0007669"/>
    <property type="project" value="UniProtKB-EC"/>
</dbReference>
<evidence type="ECO:0000256" key="3">
    <source>
        <dbReference type="ARBA" id="ARBA00010008"/>
    </source>
</evidence>
<evidence type="ECO:0000256" key="9">
    <source>
        <dbReference type="ARBA" id="ARBA00032610"/>
    </source>
</evidence>
<evidence type="ECO:0000313" key="14">
    <source>
        <dbReference type="EMBL" id="MEM5496666.1"/>
    </source>
</evidence>
<feature type="domain" description="Aminotransferase class I/classII large" evidence="13">
    <location>
        <begin position="39"/>
        <end position="398"/>
    </location>
</feature>
<comment type="similarity">
    <text evidence="3">Belongs to the class-II pyridoxal-phosphate-dependent aminotransferase family. BioF subfamily.</text>
</comment>
<organism evidence="14 15">
    <name type="scientific">Paraglaciecola mesophila</name>
    <dbReference type="NCBI Taxonomy" id="197222"/>
    <lineage>
        <taxon>Bacteria</taxon>
        <taxon>Pseudomonadati</taxon>
        <taxon>Pseudomonadota</taxon>
        <taxon>Gammaproteobacteria</taxon>
        <taxon>Alteromonadales</taxon>
        <taxon>Alteromonadaceae</taxon>
        <taxon>Paraglaciecola</taxon>
    </lineage>
</organism>
<dbReference type="Gene3D" id="3.40.640.10">
    <property type="entry name" value="Type I PLP-dependent aspartate aminotransferase-like (Major domain)"/>
    <property type="match status" value="1"/>
</dbReference>
<comment type="cofactor">
    <cofactor evidence="1 12">
        <name>pyridoxal 5'-phosphate</name>
        <dbReference type="ChEBI" id="CHEBI:597326"/>
    </cofactor>
</comment>
<dbReference type="RefSeq" id="WP_342881043.1">
    <property type="nucleotide sequence ID" value="NZ_JBBMQS010000002.1"/>
</dbReference>
<keyword evidence="8 12" id="KW-0663">Pyridoxal phosphate</keyword>
<sequence>MAFDFIQTALAARRKNNLFRQVTTLDSAIGALIEVDGQHYLNFSSNDYLGMRQSTAVMQGWVDGIGQFGGGSGASPLVTGHTRAHQDLQDSLAQGLEREAVMLFNSGFAANQAVCQALFQANAHCCALRDSGHGYILADRLMHASLLDGAMGSDATLRRFVHNDCTHLETQLSKIRANNTEESGKEQDILLVTEGVFSMDGDQAPIQALASISEQHNAWLMVDDAHGFGVLGQTGMGSVEQAGLSQHQVPVLMATFGKAVGTSGAFIAGSQDLIDYLSNFAKHYIYSTAMPPAQAVATLASLQAIQQSEQRSLLQENIDEFRRLATVAGIPLTPSITAIQPIIIGCPKRTLAISQRLREMGLWIIAIRTPTVPKGTDRLRITLSASHHKKDIQALVDGLAFVMGELPDDQ</sequence>
<gene>
    <name evidence="14" type="ORF">WNY77_04585</name>
</gene>
<keyword evidence="14" id="KW-0012">Acyltransferase</keyword>
<comment type="pathway">
    <text evidence="2">Cofactor biosynthesis; biotin biosynthesis.</text>
</comment>
<keyword evidence="6 14" id="KW-0808">Transferase</keyword>
<dbReference type="Pfam" id="PF00155">
    <property type="entry name" value="Aminotran_1_2"/>
    <property type="match status" value="1"/>
</dbReference>
<dbReference type="InterPro" id="IPR004839">
    <property type="entry name" value="Aminotransferase_I/II_large"/>
</dbReference>
<comment type="catalytic activity">
    <reaction evidence="11">
        <text>6-carboxyhexanoyl-[ACP] + L-alanine + H(+) = (8S)-8-amino-7-oxononanoate + holo-[ACP] + CO2</text>
        <dbReference type="Rhea" id="RHEA:42288"/>
        <dbReference type="Rhea" id="RHEA-COMP:9685"/>
        <dbReference type="Rhea" id="RHEA-COMP:9955"/>
        <dbReference type="ChEBI" id="CHEBI:15378"/>
        <dbReference type="ChEBI" id="CHEBI:16526"/>
        <dbReference type="ChEBI" id="CHEBI:57972"/>
        <dbReference type="ChEBI" id="CHEBI:64479"/>
        <dbReference type="ChEBI" id="CHEBI:78846"/>
        <dbReference type="ChEBI" id="CHEBI:149468"/>
        <dbReference type="EC" id="2.3.1.47"/>
    </reaction>
</comment>
<evidence type="ECO:0000256" key="2">
    <source>
        <dbReference type="ARBA" id="ARBA00004746"/>
    </source>
</evidence>
<evidence type="ECO:0000256" key="4">
    <source>
        <dbReference type="ARBA" id="ARBA00011738"/>
    </source>
</evidence>
<dbReference type="EMBL" id="JBBMQS010000002">
    <property type="protein sequence ID" value="MEM5496666.1"/>
    <property type="molecule type" value="Genomic_DNA"/>
</dbReference>
<accession>A0ABU9SS10</accession>
<evidence type="ECO:0000259" key="13">
    <source>
        <dbReference type="Pfam" id="PF00155"/>
    </source>
</evidence>
<evidence type="ECO:0000256" key="5">
    <source>
        <dbReference type="ARBA" id="ARBA00013187"/>
    </source>
</evidence>
<evidence type="ECO:0000256" key="6">
    <source>
        <dbReference type="ARBA" id="ARBA00022679"/>
    </source>
</evidence>
<proteinExistence type="inferred from homology"/>
<dbReference type="InterPro" id="IPR001917">
    <property type="entry name" value="Aminotrans_II_pyridoxalP_BS"/>
</dbReference>
<evidence type="ECO:0000313" key="15">
    <source>
        <dbReference type="Proteomes" id="UP001461163"/>
    </source>
</evidence>